<name>A0A8C6S5K3_9GOBI</name>
<protein>
    <recommendedName>
        <fullName evidence="3">Ig-like domain-containing protein</fullName>
    </recommendedName>
</protein>
<feature type="domain" description="Ig-like" evidence="3">
    <location>
        <begin position="293"/>
        <end position="328"/>
    </location>
</feature>
<feature type="compositionally biased region" description="Basic and acidic residues" evidence="1">
    <location>
        <begin position="476"/>
        <end position="497"/>
    </location>
</feature>
<dbReference type="InterPro" id="IPR007110">
    <property type="entry name" value="Ig-like_dom"/>
</dbReference>
<keyword evidence="5" id="KW-1185">Reference proteome</keyword>
<dbReference type="InterPro" id="IPR003599">
    <property type="entry name" value="Ig_sub"/>
</dbReference>
<dbReference type="SMART" id="SM00409">
    <property type="entry name" value="IG"/>
    <property type="match status" value="3"/>
</dbReference>
<keyword evidence="2" id="KW-0812">Transmembrane</keyword>
<dbReference type="PANTHER" id="PTHR46484">
    <property type="entry name" value="SI:CH211-171H4.5-RELATED"/>
    <property type="match status" value="1"/>
</dbReference>
<keyword evidence="2" id="KW-1133">Transmembrane helix</keyword>
<dbReference type="InterPro" id="IPR036179">
    <property type="entry name" value="Ig-like_dom_sf"/>
</dbReference>
<dbReference type="Gene3D" id="2.60.40.10">
    <property type="entry name" value="Immunoglobulins"/>
    <property type="match status" value="3"/>
</dbReference>
<reference evidence="4" key="1">
    <citation type="submission" date="2025-08" db="UniProtKB">
        <authorList>
            <consortium name="Ensembl"/>
        </authorList>
    </citation>
    <scope>IDENTIFICATION</scope>
</reference>
<proteinExistence type="predicted"/>
<reference evidence="4" key="2">
    <citation type="submission" date="2025-09" db="UniProtKB">
        <authorList>
            <consortium name="Ensembl"/>
        </authorList>
    </citation>
    <scope>IDENTIFICATION</scope>
</reference>
<dbReference type="Ensembl" id="ENSNMLT00000000426.1">
    <property type="protein sequence ID" value="ENSNMLP00000000354.1"/>
    <property type="gene ID" value="ENSNMLG00000000294.1"/>
</dbReference>
<dbReference type="AlphaFoldDB" id="A0A8C6S5K3"/>
<dbReference type="Proteomes" id="UP000694523">
    <property type="component" value="Unplaced"/>
</dbReference>
<feature type="domain" description="Ig-like" evidence="3">
    <location>
        <begin position="189"/>
        <end position="290"/>
    </location>
</feature>
<evidence type="ECO:0000313" key="5">
    <source>
        <dbReference type="Proteomes" id="UP000694523"/>
    </source>
</evidence>
<organism evidence="4 5">
    <name type="scientific">Neogobius melanostomus</name>
    <name type="common">round goby</name>
    <dbReference type="NCBI Taxonomy" id="47308"/>
    <lineage>
        <taxon>Eukaryota</taxon>
        <taxon>Metazoa</taxon>
        <taxon>Chordata</taxon>
        <taxon>Craniata</taxon>
        <taxon>Vertebrata</taxon>
        <taxon>Euteleostomi</taxon>
        <taxon>Actinopterygii</taxon>
        <taxon>Neopterygii</taxon>
        <taxon>Teleostei</taxon>
        <taxon>Neoteleostei</taxon>
        <taxon>Acanthomorphata</taxon>
        <taxon>Gobiaria</taxon>
        <taxon>Gobiiformes</taxon>
        <taxon>Gobioidei</taxon>
        <taxon>Gobiidae</taxon>
        <taxon>Benthophilinae</taxon>
        <taxon>Neogobiini</taxon>
        <taxon>Neogobius</taxon>
    </lineage>
</organism>
<dbReference type="InterPro" id="IPR013783">
    <property type="entry name" value="Ig-like_fold"/>
</dbReference>
<dbReference type="PROSITE" id="PS50835">
    <property type="entry name" value="IG_LIKE"/>
    <property type="match status" value="2"/>
</dbReference>
<dbReference type="SUPFAM" id="SSF48726">
    <property type="entry name" value="Immunoglobulin"/>
    <property type="match status" value="3"/>
</dbReference>
<accession>A0A8C6S5K3</accession>
<feature type="transmembrane region" description="Helical" evidence="2">
    <location>
        <begin position="384"/>
        <end position="408"/>
    </location>
</feature>
<evidence type="ECO:0000256" key="1">
    <source>
        <dbReference type="SAM" id="MobiDB-lite"/>
    </source>
</evidence>
<dbReference type="PANTHER" id="PTHR46484:SF3">
    <property type="entry name" value="MYELIN-ASSOCIATED GLYCOPROTEIN-LIKE"/>
    <property type="match status" value="1"/>
</dbReference>
<evidence type="ECO:0000259" key="3">
    <source>
        <dbReference type="PROSITE" id="PS50835"/>
    </source>
</evidence>
<sequence length="518" mass="56813">MKDSETAHFPLCGGHPCVQGSGAVQSKVDGAAMHTDTGFVMYMLILVSGALWRSVQAVSPVPTVPAQVSALAGSCVVIPCSFPLSSAPLPPPPLSGRKERMDVRMRFRGGGHFFPLRSTAFNSEDRDQVSRDFLGRASLVGQTSNGDCSVRISRVSRDDARTFEIALKRAGELLWGKPRTFSLEVTEQPAAPVISGISAFTEGQLVTLNCSVNYSCSSNPPSLAWSWDRGAQLNSSEPGGPLTLLPEPHRPVLVSALSFAATHQVQPRIRCEAKYPGGKAVAALKDLHVTFSPKDVKVQVQTLSVREGGSALVSCTCKSDPPASEYRWSYVQHGRPPVHLHQRTHTVRLHNVTRDTRVHCSALNLIGRGESPPLLLNVQLNSPLLWLIVPAVAICFTILIFSLALYCIRNRAKKRILRRHLAAYPENLGIYQDRMPLYINCTEVTHIYTNGSYQLVYQNCTPCFVRTKQTRPMGRRGGERRRVAERGARERDGESRPTRGVQTTAVADADTAIYVEIL</sequence>
<evidence type="ECO:0000256" key="2">
    <source>
        <dbReference type="SAM" id="Phobius"/>
    </source>
</evidence>
<feature type="region of interest" description="Disordered" evidence="1">
    <location>
        <begin position="471"/>
        <end position="502"/>
    </location>
</feature>
<keyword evidence="2" id="KW-0472">Membrane</keyword>
<evidence type="ECO:0000313" key="4">
    <source>
        <dbReference type="Ensembl" id="ENSNMLP00000000354.1"/>
    </source>
</evidence>